<dbReference type="PANTHER" id="PTHR34001:SF3">
    <property type="entry name" value="BLL7405 PROTEIN"/>
    <property type="match status" value="1"/>
</dbReference>
<dbReference type="InterPro" id="IPR011250">
    <property type="entry name" value="OMP/PagP_B-barrel"/>
</dbReference>
<comment type="subcellular location">
    <subcellularLocation>
        <location evidence="1">Membrane</location>
    </subcellularLocation>
</comment>
<dbReference type="PANTHER" id="PTHR34001">
    <property type="entry name" value="BLL7405 PROTEIN"/>
    <property type="match status" value="1"/>
</dbReference>
<protein>
    <submittedName>
        <fullName evidence="8">Outer membrane beta-barrel protein</fullName>
    </submittedName>
</protein>
<sequence>MKGKRGRRIPVGIAAALAGVGAAAMAQDAEDAGASWDIDAGVTVGEMYNDNIFATENDKQGDFITVIQPFVTINGGNETARVRLSASGDIGLHARETGENYEDFLVGGEGRVNLGAETFIFGGADYAWEHEPRTSPDDENGTRPTPYTEGSAFVGVSHDEGRVGIRVGANMRRLDFGNVPSASPPGFIDNNDRDRLMGEFGGRVAYDIGNDRALFVQGLYDMRHYKQAVDDQGYERDSDGIQAAVGVSGDLGPVRGEVLVGVLSQNYEDPAFSATTVPDFGGKVTWRPGPRTTVTGLVDRTIEETTLAGSSGYVSTAAGLDVSHRVAPDLSVVGYAFLTKNDYRESSRTDYVTEIGGGLRYYLTPNVFLGGDYSFAQRSSDVAGQDYDEHTFMLSLGATLDAAYAVNEGFASGTDGGFYGGVQFGHGTLTTALDGQRGGGGTGALAADFAGAGVLGGPFIGYRADVGNILLGVELDGDYGDAEWAHSSNRDFSVRRKDSIGGSAIVGFRTRNDVLLYGRAGAVGTSFETSYGNGLIEVSDTERRLGLRGGIGAEFLIGNGFSGRMEYLLTSYGDYDYGLTATEDNLANMESIARVGLVYSLGEHDAPAPQPADFTGFYVGARVGHGTLLTDTSGERTSGMGVTTLRETTQGSGGVNGGIFAGYGHAFDEFYVGAEIEGELSTSNWNIDRDPNGRLFSAEKKGLVGAMLKGGYIVNDAILVYAKGGVVNSWFDADYSFGGASASRSRSDTGIRVGGGIEFPVTDKLHVNLDYTHTSYDSFTVDYGAGTERFEPSENQFSVGLSYRF</sequence>
<dbReference type="Pfam" id="PF10082">
    <property type="entry name" value="BBP2_2"/>
    <property type="match status" value="1"/>
</dbReference>
<evidence type="ECO:0000256" key="5">
    <source>
        <dbReference type="SAM" id="MobiDB-lite"/>
    </source>
</evidence>
<name>A0A8J7SFJ2_9RHOB</name>
<feature type="domain" description="Outer membrane protein beta-barrel" evidence="7">
    <location>
        <begin position="607"/>
        <end position="805"/>
    </location>
</feature>
<comment type="similarity">
    <text evidence="4">Belongs to the Omp25/RopB family.</text>
</comment>
<dbReference type="RefSeq" id="WP_200607602.1">
    <property type="nucleotide sequence ID" value="NZ_JAEHHL010000001.1"/>
</dbReference>
<dbReference type="SUPFAM" id="SSF56935">
    <property type="entry name" value="Porins"/>
    <property type="match status" value="1"/>
</dbReference>
<comment type="caution">
    <text evidence="8">The sequence shown here is derived from an EMBL/GenBank/DDBJ whole genome shotgun (WGS) entry which is preliminary data.</text>
</comment>
<keyword evidence="2 6" id="KW-0732">Signal</keyword>
<dbReference type="Gene3D" id="2.40.160.20">
    <property type="match status" value="2"/>
</dbReference>
<dbReference type="InterPro" id="IPR051692">
    <property type="entry name" value="OMP-like"/>
</dbReference>
<gene>
    <name evidence="8" type="ORF">H0I76_04710</name>
</gene>
<keyword evidence="9" id="KW-1185">Reference proteome</keyword>
<dbReference type="SUPFAM" id="SSF56925">
    <property type="entry name" value="OMPA-like"/>
    <property type="match status" value="2"/>
</dbReference>
<feature type="region of interest" description="Disordered" evidence="5">
    <location>
        <begin position="130"/>
        <end position="153"/>
    </location>
</feature>
<dbReference type="InterPro" id="IPR027385">
    <property type="entry name" value="Beta-barrel_OMP"/>
</dbReference>
<evidence type="ECO:0000313" key="8">
    <source>
        <dbReference type="EMBL" id="MBK0398480.1"/>
    </source>
</evidence>
<dbReference type="Pfam" id="PF13505">
    <property type="entry name" value="OMP_b-brl"/>
    <property type="match status" value="2"/>
</dbReference>
<feature type="chain" id="PRO_5035314113" evidence="6">
    <location>
        <begin position="27"/>
        <end position="805"/>
    </location>
</feature>
<evidence type="ECO:0000313" key="9">
    <source>
        <dbReference type="Proteomes" id="UP000655420"/>
    </source>
</evidence>
<accession>A0A8J7SFJ2</accession>
<evidence type="ECO:0000256" key="3">
    <source>
        <dbReference type="ARBA" id="ARBA00023136"/>
    </source>
</evidence>
<feature type="signal peptide" evidence="6">
    <location>
        <begin position="1"/>
        <end position="26"/>
    </location>
</feature>
<reference evidence="8" key="1">
    <citation type="submission" date="2020-12" db="EMBL/GenBank/DDBJ databases">
        <title>Bacterial taxonomy.</title>
        <authorList>
            <person name="Pan X."/>
        </authorList>
    </citation>
    <scope>NUCLEOTIDE SEQUENCE</scope>
    <source>
        <strain evidence="8">M0105</strain>
    </source>
</reference>
<feature type="domain" description="Outer membrane protein beta-barrel" evidence="7">
    <location>
        <begin position="410"/>
        <end position="586"/>
    </location>
</feature>
<dbReference type="InterPro" id="IPR018759">
    <property type="entry name" value="BBP2_2"/>
</dbReference>
<evidence type="ECO:0000256" key="6">
    <source>
        <dbReference type="SAM" id="SignalP"/>
    </source>
</evidence>
<evidence type="ECO:0000259" key="7">
    <source>
        <dbReference type="Pfam" id="PF13505"/>
    </source>
</evidence>
<evidence type="ECO:0000256" key="1">
    <source>
        <dbReference type="ARBA" id="ARBA00004370"/>
    </source>
</evidence>
<evidence type="ECO:0000256" key="4">
    <source>
        <dbReference type="ARBA" id="ARBA00038306"/>
    </source>
</evidence>
<evidence type="ECO:0000256" key="2">
    <source>
        <dbReference type="ARBA" id="ARBA00022729"/>
    </source>
</evidence>
<dbReference type="Proteomes" id="UP000655420">
    <property type="component" value="Unassembled WGS sequence"/>
</dbReference>
<proteinExistence type="inferred from homology"/>
<dbReference type="GO" id="GO:0016020">
    <property type="term" value="C:membrane"/>
    <property type="evidence" value="ECO:0007669"/>
    <property type="project" value="UniProtKB-SubCell"/>
</dbReference>
<dbReference type="EMBL" id="JAEHHL010000001">
    <property type="protein sequence ID" value="MBK0398480.1"/>
    <property type="molecule type" value="Genomic_DNA"/>
</dbReference>
<organism evidence="8 9">
    <name type="scientific">Thermohalobaculum xanthum</name>
    <dbReference type="NCBI Taxonomy" id="2753746"/>
    <lineage>
        <taxon>Bacteria</taxon>
        <taxon>Pseudomonadati</taxon>
        <taxon>Pseudomonadota</taxon>
        <taxon>Alphaproteobacteria</taxon>
        <taxon>Rhodobacterales</taxon>
        <taxon>Paracoccaceae</taxon>
        <taxon>Thermohalobaculum</taxon>
    </lineage>
</organism>
<keyword evidence="3" id="KW-0472">Membrane</keyword>
<dbReference type="AlphaFoldDB" id="A0A8J7SFJ2"/>